<sequence>VLTDLFFNIFKTFLTRSLQSRAQSTAVHMGHNNFIFIDTLQRCESVSVSMFDGLAFAFHKKLESYVVLVPSINPKAGYFSTALKEPIVTLTLRHHCETQ</sequence>
<comment type="caution">
    <text evidence="1">The sequence shown here is derived from an EMBL/GenBank/DDBJ whole genome shotgun (WGS) entry which is preliminary data.</text>
</comment>
<reference evidence="1 2" key="1">
    <citation type="submission" date="2021-05" db="EMBL/GenBank/DDBJ databases">
        <title>Genome Assembly of Synthetic Allotetraploid Brassica napus Reveals Homoeologous Exchanges between Subgenomes.</title>
        <authorList>
            <person name="Davis J.T."/>
        </authorList>
    </citation>
    <scope>NUCLEOTIDE SEQUENCE [LARGE SCALE GENOMIC DNA]</scope>
    <source>
        <strain evidence="2">cv. Da-Ae</strain>
        <tissue evidence="1">Seedling</tissue>
    </source>
</reference>
<dbReference type="Proteomes" id="UP000824890">
    <property type="component" value="Unassembled WGS sequence"/>
</dbReference>
<dbReference type="EMBL" id="JAGKQM010000015">
    <property type="protein sequence ID" value="KAH0878195.1"/>
    <property type="molecule type" value="Genomic_DNA"/>
</dbReference>
<organism evidence="1 2">
    <name type="scientific">Brassica napus</name>
    <name type="common">Rape</name>
    <dbReference type="NCBI Taxonomy" id="3708"/>
    <lineage>
        <taxon>Eukaryota</taxon>
        <taxon>Viridiplantae</taxon>
        <taxon>Streptophyta</taxon>
        <taxon>Embryophyta</taxon>
        <taxon>Tracheophyta</taxon>
        <taxon>Spermatophyta</taxon>
        <taxon>Magnoliopsida</taxon>
        <taxon>eudicotyledons</taxon>
        <taxon>Gunneridae</taxon>
        <taxon>Pentapetalae</taxon>
        <taxon>rosids</taxon>
        <taxon>malvids</taxon>
        <taxon>Brassicales</taxon>
        <taxon>Brassicaceae</taxon>
        <taxon>Brassiceae</taxon>
        <taxon>Brassica</taxon>
    </lineage>
</organism>
<keyword evidence="2" id="KW-1185">Reference proteome</keyword>
<protein>
    <submittedName>
        <fullName evidence="1">Uncharacterized protein</fullName>
    </submittedName>
</protein>
<accession>A0ABQ7ZD81</accession>
<feature type="non-terminal residue" evidence="1">
    <location>
        <position position="1"/>
    </location>
</feature>
<evidence type="ECO:0000313" key="2">
    <source>
        <dbReference type="Proteomes" id="UP000824890"/>
    </source>
</evidence>
<proteinExistence type="predicted"/>
<gene>
    <name evidence="1" type="ORF">HID58_065589</name>
</gene>
<evidence type="ECO:0000313" key="1">
    <source>
        <dbReference type="EMBL" id="KAH0878195.1"/>
    </source>
</evidence>
<name>A0ABQ7ZD81_BRANA</name>